<reference evidence="1 2" key="1">
    <citation type="submission" date="2018-03" db="EMBL/GenBank/DDBJ databases">
        <title>Genomic Encyclopedia of Archaeal and Bacterial Type Strains, Phase II (KMG-II): from individual species to whole genera.</title>
        <authorList>
            <person name="Goeker M."/>
        </authorList>
    </citation>
    <scope>NUCLEOTIDE SEQUENCE [LARGE SCALE GENOMIC DNA]</scope>
    <source>
        <strain evidence="1 2">DSM 18107</strain>
    </source>
</reference>
<protein>
    <submittedName>
        <fullName evidence="1">Uncharacterized protein</fullName>
    </submittedName>
</protein>
<proteinExistence type="predicted"/>
<dbReference type="OrthoDB" id="789629at2"/>
<comment type="caution">
    <text evidence="1">The sequence shown here is derived from an EMBL/GenBank/DDBJ whole genome shotgun (WGS) entry which is preliminary data.</text>
</comment>
<dbReference type="AlphaFoldDB" id="A0A2P8FUD2"/>
<organism evidence="1 2">
    <name type="scientific">Chitinophaga ginsengisoli</name>
    <dbReference type="NCBI Taxonomy" id="363837"/>
    <lineage>
        <taxon>Bacteria</taxon>
        <taxon>Pseudomonadati</taxon>
        <taxon>Bacteroidota</taxon>
        <taxon>Chitinophagia</taxon>
        <taxon>Chitinophagales</taxon>
        <taxon>Chitinophagaceae</taxon>
        <taxon>Chitinophaga</taxon>
    </lineage>
</organism>
<dbReference type="Proteomes" id="UP000240978">
    <property type="component" value="Unassembled WGS sequence"/>
</dbReference>
<dbReference type="RefSeq" id="WP_106604608.1">
    <property type="nucleotide sequence ID" value="NZ_PYGK01000013.1"/>
</dbReference>
<evidence type="ECO:0000313" key="2">
    <source>
        <dbReference type="Proteomes" id="UP000240978"/>
    </source>
</evidence>
<gene>
    <name evidence="1" type="ORF">CLV42_1132</name>
</gene>
<name>A0A2P8FUD2_9BACT</name>
<accession>A0A2P8FUD2</accession>
<dbReference type="Gene3D" id="2.160.20.120">
    <property type="match status" value="1"/>
</dbReference>
<sequence>MKLSTIILITLLALFVTSLFASNLLFKRQYDHRDKSDLYWNYNKILEHPFKHLIVDGGNVTNIVFEQNKNSSVRVLDYWGGYQKDSVKAYINGDTLHIKFLNKYDDLIEKSWMQNNILVRVAAPELFSIEGHNTNLELDEFRQKSLTVRLSGKSRLEVESNIHNFDQLDVTQNDSTQVVFEMNPDLKGSPIMHAKKITARLKGVTLLDMGHLYTDQSDLLVADSSALILSGKTINSLKSN</sequence>
<evidence type="ECO:0000313" key="1">
    <source>
        <dbReference type="EMBL" id="PSL25321.1"/>
    </source>
</evidence>
<keyword evidence="2" id="KW-1185">Reference proteome</keyword>
<dbReference type="EMBL" id="PYGK01000013">
    <property type="protein sequence ID" value="PSL25321.1"/>
    <property type="molecule type" value="Genomic_DNA"/>
</dbReference>